<gene>
    <name evidence="3" type="primary">BnaA05g19310D</name>
    <name evidence="2" type="ORF">DARMORV10_A05P29260.1</name>
    <name evidence="3" type="ORF">GSBRNA2T00029472001</name>
</gene>
<evidence type="ECO:0000313" key="2">
    <source>
        <dbReference type="EMBL" id="CAF2100049.1"/>
    </source>
</evidence>
<reference evidence="2" key="3">
    <citation type="submission" date="2021-01" db="EMBL/GenBank/DDBJ databases">
        <authorList>
            <consortium name="Genoscope - CEA"/>
            <person name="William W."/>
        </authorList>
    </citation>
    <scope>NUCLEOTIDE SEQUENCE</scope>
</reference>
<dbReference type="EMBL" id="LK032174">
    <property type="protein sequence ID" value="CDY25353.1"/>
    <property type="molecule type" value="Genomic_DNA"/>
</dbReference>
<dbReference type="PaxDb" id="3708-A0A078GL58"/>
<dbReference type="Gramene" id="CDY25353">
    <property type="protein sequence ID" value="CDY25353"/>
    <property type="gene ID" value="GSBRNA2T00029472001"/>
</dbReference>
<keyword evidence="1" id="KW-0732">Signal</keyword>
<evidence type="ECO:0000256" key="1">
    <source>
        <dbReference type="SAM" id="SignalP"/>
    </source>
</evidence>
<keyword evidence="4" id="KW-1185">Reference proteome</keyword>
<evidence type="ECO:0000313" key="4">
    <source>
        <dbReference type="Proteomes" id="UP000028999"/>
    </source>
</evidence>
<reference evidence="3" key="2">
    <citation type="submission" date="2014-06" db="EMBL/GenBank/DDBJ databases">
        <authorList>
            <person name="Genoscope - CEA"/>
        </authorList>
    </citation>
    <scope>NUCLEOTIDE SEQUENCE</scope>
</reference>
<evidence type="ECO:0000313" key="3">
    <source>
        <dbReference type="EMBL" id="CDY25353.1"/>
    </source>
</evidence>
<sequence length="81" mass="9632">MDFAMKVLCRLWFIWLSRGCFDKCINLRRKLKLVQTYSFDSPLPRPCLLDSSVDSPSPRPTKKALLYTWQGYSWHSEIARY</sequence>
<proteinExistence type="predicted"/>
<dbReference type="Proteomes" id="UP001295469">
    <property type="component" value="Chromosome A05"/>
</dbReference>
<dbReference type="Proteomes" id="UP000028999">
    <property type="component" value="Unassembled WGS sequence"/>
</dbReference>
<feature type="signal peptide" evidence="1">
    <location>
        <begin position="1"/>
        <end position="19"/>
    </location>
</feature>
<accession>A0A078GL58</accession>
<organism evidence="3 4">
    <name type="scientific">Brassica napus</name>
    <name type="common">Rape</name>
    <dbReference type="NCBI Taxonomy" id="3708"/>
    <lineage>
        <taxon>Eukaryota</taxon>
        <taxon>Viridiplantae</taxon>
        <taxon>Streptophyta</taxon>
        <taxon>Embryophyta</taxon>
        <taxon>Tracheophyta</taxon>
        <taxon>Spermatophyta</taxon>
        <taxon>Magnoliopsida</taxon>
        <taxon>eudicotyledons</taxon>
        <taxon>Gunneridae</taxon>
        <taxon>Pentapetalae</taxon>
        <taxon>rosids</taxon>
        <taxon>malvids</taxon>
        <taxon>Brassicales</taxon>
        <taxon>Brassicaceae</taxon>
        <taxon>Brassiceae</taxon>
        <taxon>Brassica</taxon>
    </lineage>
</organism>
<protein>
    <submittedName>
        <fullName evidence="2">(rape) hypothetical protein</fullName>
    </submittedName>
    <submittedName>
        <fullName evidence="3">BnaA05g19310D protein</fullName>
    </submittedName>
</protein>
<feature type="chain" id="PRO_5040561736" evidence="1">
    <location>
        <begin position="20"/>
        <end position="81"/>
    </location>
</feature>
<dbReference type="AlphaFoldDB" id="A0A078GL58"/>
<dbReference type="EMBL" id="HG994359">
    <property type="protein sequence ID" value="CAF2100049.1"/>
    <property type="molecule type" value="Genomic_DNA"/>
</dbReference>
<name>A0A078GL58_BRANA</name>
<reference evidence="3 4" key="1">
    <citation type="journal article" date="2014" name="Science">
        <title>Plant genetics. Early allopolyploid evolution in the post-Neolithic Brassica napus oilseed genome.</title>
        <authorList>
            <person name="Chalhoub B."/>
            <person name="Denoeud F."/>
            <person name="Liu S."/>
            <person name="Parkin I.A."/>
            <person name="Tang H."/>
            <person name="Wang X."/>
            <person name="Chiquet J."/>
            <person name="Belcram H."/>
            <person name="Tong C."/>
            <person name="Samans B."/>
            <person name="Correa M."/>
            <person name="Da Silva C."/>
            <person name="Just J."/>
            <person name="Falentin C."/>
            <person name="Koh C.S."/>
            <person name="Le Clainche I."/>
            <person name="Bernard M."/>
            <person name="Bento P."/>
            <person name="Noel B."/>
            <person name="Labadie K."/>
            <person name="Alberti A."/>
            <person name="Charles M."/>
            <person name="Arnaud D."/>
            <person name="Guo H."/>
            <person name="Daviaud C."/>
            <person name="Alamery S."/>
            <person name="Jabbari K."/>
            <person name="Zhao M."/>
            <person name="Edger P.P."/>
            <person name="Chelaifa H."/>
            <person name="Tack D."/>
            <person name="Lassalle G."/>
            <person name="Mestiri I."/>
            <person name="Schnel N."/>
            <person name="Le Paslier M.C."/>
            <person name="Fan G."/>
            <person name="Renault V."/>
            <person name="Bayer P.E."/>
            <person name="Golicz A.A."/>
            <person name="Manoli S."/>
            <person name="Lee T.H."/>
            <person name="Thi V.H."/>
            <person name="Chalabi S."/>
            <person name="Hu Q."/>
            <person name="Fan C."/>
            <person name="Tollenaere R."/>
            <person name="Lu Y."/>
            <person name="Battail C."/>
            <person name="Shen J."/>
            <person name="Sidebottom C.H."/>
            <person name="Wang X."/>
            <person name="Canaguier A."/>
            <person name="Chauveau A."/>
            <person name="Berard A."/>
            <person name="Deniot G."/>
            <person name="Guan M."/>
            <person name="Liu Z."/>
            <person name="Sun F."/>
            <person name="Lim Y.P."/>
            <person name="Lyons E."/>
            <person name="Town C.D."/>
            <person name="Bancroft I."/>
            <person name="Wang X."/>
            <person name="Meng J."/>
            <person name="Ma J."/>
            <person name="Pires J.C."/>
            <person name="King G.J."/>
            <person name="Brunel D."/>
            <person name="Delourme R."/>
            <person name="Renard M."/>
            <person name="Aury J.M."/>
            <person name="Adams K.L."/>
            <person name="Batley J."/>
            <person name="Snowdon R.J."/>
            <person name="Tost J."/>
            <person name="Edwards D."/>
            <person name="Zhou Y."/>
            <person name="Hua W."/>
            <person name="Sharpe A.G."/>
            <person name="Paterson A.H."/>
            <person name="Guan C."/>
            <person name="Wincker P."/>
        </authorList>
    </citation>
    <scope>NUCLEOTIDE SEQUENCE [LARGE SCALE GENOMIC DNA]</scope>
    <source>
        <strain evidence="4">cv. Darmor-bzh</strain>
    </source>
</reference>